<reference evidence="1 2" key="1">
    <citation type="submission" date="2018-03" db="EMBL/GenBank/DDBJ databases">
        <title>Ahniella affigens gen. nov., sp. nov., a gammaproteobacterium isolated from sandy soil near a stream.</title>
        <authorList>
            <person name="Ko Y."/>
            <person name="Kim J.-H."/>
        </authorList>
    </citation>
    <scope>NUCLEOTIDE SEQUENCE [LARGE SCALE GENOMIC DNA]</scope>
    <source>
        <strain evidence="1 2">D13</strain>
    </source>
</reference>
<proteinExistence type="predicted"/>
<dbReference type="KEGG" id="xba:C7S18_10335"/>
<gene>
    <name evidence="1" type="ORF">C7S18_10335</name>
</gene>
<accession>A0A2P1PRV7</accession>
<dbReference type="Proteomes" id="UP000241074">
    <property type="component" value="Chromosome"/>
</dbReference>
<keyword evidence="2" id="KW-1185">Reference proteome</keyword>
<protein>
    <submittedName>
        <fullName evidence="1">Uncharacterized protein</fullName>
    </submittedName>
</protein>
<dbReference type="EMBL" id="CP027860">
    <property type="protein sequence ID" value="AVP97568.1"/>
    <property type="molecule type" value="Genomic_DNA"/>
</dbReference>
<dbReference type="AlphaFoldDB" id="A0A2P1PRV7"/>
<evidence type="ECO:0000313" key="1">
    <source>
        <dbReference type="EMBL" id="AVP97568.1"/>
    </source>
</evidence>
<organism evidence="1 2">
    <name type="scientific">Ahniella affigens</name>
    <dbReference type="NCBI Taxonomy" id="2021234"/>
    <lineage>
        <taxon>Bacteria</taxon>
        <taxon>Pseudomonadati</taxon>
        <taxon>Pseudomonadota</taxon>
        <taxon>Gammaproteobacteria</taxon>
        <taxon>Lysobacterales</taxon>
        <taxon>Rhodanobacteraceae</taxon>
        <taxon>Ahniella</taxon>
    </lineage>
</organism>
<sequence>MVPLAGSNWRRCDGKVAVHEIATGTLTNSVTAVVGGGVTDPSTTDNTATINTSASSGPLIFLDGFEN</sequence>
<reference evidence="1 2" key="2">
    <citation type="submission" date="2018-03" db="EMBL/GenBank/DDBJ databases">
        <authorList>
            <person name="Keele B.F."/>
        </authorList>
    </citation>
    <scope>NUCLEOTIDE SEQUENCE [LARGE SCALE GENOMIC DNA]</scope>
    <source>
        <strain evidence="1 2">D13</strain>
    </source>
</reference>
<evidence type="ECO:0000313" key="2">
    <source>
        <dbReference type="Proteomes" id="UP000241074"/>
    </source>
</evidence>
<name>A0A2P1PRV7_9GAMM</name>